<reference evidence="2 3" key="1">
    <citation type="submission" date="2019-03" db="EMBL/GenBank/DDBJ databases">
        <title>First draft genome of Liparis tanakae, snailfish: a comprehensive survey of snailfish specific genes.</title>
        <authorList>
            <person name="Kim W."/>
            <person name="Song I."/>
            <person name="Jeong J.-H."/>
            <person name="Kim D."/>
            <person name="Kim S."/>
            <person name="Ryu S."/>
            <person name="Song J.Y."/>
            <person name="Lee S.K."/>
        </authorList>
    </citation>
    <scope>NUCLEOTIDE SEQUENCE [LARGE SCALE GENOMIC DNA]</scope>
    <source>
        <tissue evidence="2">Muscle</tissue>
    </source>
</reference>
<gene>
    <name evidence="2" type="ORF">EYF80_032128</name>
</gene>
<protein>
    <submittedName>
        <fullName evidence="2">Uncharacterized protein</fullName>
    </submittedName>
</protein>
<organism evidence="2 3">
    <name type="scientific">Liparis tanakae</name>
    <name type="common">Tanaka's snailfish</name>
    <dbReference type="NCBI Taxonomy" id="230148"/>
    <lineage>
        <taxon>Eukaryota</taxon>
        <taxon>Metazoa</taxon>
        <taxon>Chordata</taxon>
        <taxon>Craniata</taxon>
        <taxon>Vertebrata</taxon>
        <taxon>Euteleostomi</taxon>
        <taxon>Actinopterygii</taxon>
        <taxon>Neopterygii</taxon>
        <taxon>Teleostei</taxon>
        <taxon>Neoteleostei</taxon>
        <taxon>Acanthomorphata</taxon>
        <taxon>Eupercaria</taxon>
        <taxon>Perciformes</taxon>
        <taxon>Cottioidei</taxon>
        <taxon>Cottales</taxon>
        <taxon>Liparidae</taxon>
        <taxon>Liparis</taxon>
    </lineage>
</organism>
<dbReference type="EMBL" id="SRLO01000399">
    <property type="protein sequence ID" value="TNN57666.1"/>
    <property type="molecule type" value="Genomic_DNA"/>
</dbReference>
<dbReference type="Proteomes" id="UP000314294">
    <property type="component" value="Unassembled WGS sequence"/>
</dbReference>
<dbReference type="OrthoDB" id="10591289at2759"/>
<evidence type="ECO:0000313" key="2">
    <source>
        <dbReference type="EMBL" id="TNN57666.1"/>
    </source>
</evidence>
<accession>A0A4Z2GVW4</accession>
<keyword evidence="3" id="KW-1185">Reference proteome</keyword>
<evidence type="ECO:0000256" key="1">
    <source>
        <dbReference type="SAM" id="MobiDB-lite"/>
    </source>
</evidence>
<dbReference type="AlphaFoldDB" id="A0A4Z2GVW4"/>
<comment type="caution">
    <text evidence="2">The sequence shown here is derived from an EMBL/GenBank/DDBJ whole genome shotgun (WGS) entry which is preliminary data.</text>
</comment>
<feature type="region of interest" description="Disordered" evidence="1">
    <location>
        <begin position="110"/>
        <end position="134"/>
    </location>
</feature>
<evidence type="ECO:0000313" key="3">
    <source>
        <dbReference type="Proteomes" id="UP000314294"/>
    </source>
</evidence>
<sequence length="267" mass="29557">MMKNAQQMRTMLPMGLREVMRVSTTSFRPGARLITLKRGEPQYSKYAQDLGPTRHGHHNVNQRHKNQEAIQDVPAAPQSDCNAVGEDEGQHHIVKQLVGYDGLAYLSESGVAGEEREEQERREQSKNVLKMNKGRSSRSLLRALTWGKTSTISWLVGVAPAAGSSVEPTAHAAAPGDHAPGEALLPVVSVERHGGQREVWQGGRVRGPRDLQQVGQLQRQGPAVPPGDEVARQHRMREVKRVRSDGGRREERLLLVLVHVMVVAARR</sequence>
<proteinExistence type="predicted"/>
<name>A0A4Z2GVW4_9TELE</name>